<evidence type="ECO:0000256" key="2">
    <source>
        <dbReference type="ARBA" id="ARBA00023049"/>
    </source>
</evidence>
<keyword evidence="2" id="KW-0482">Metalloprotease</keyword>
<name>A0A238KPL8_9RHOB</name>
<keyword evidence="2" id="KW-0645">Protease</keyword>
<dbReference type="RefSeq" id="WP_093963997.1">
    <property type="nucleotide sequence ID" value="NZ_FXYG01000003.1"/>
</dbReference>
<organism evidence="5 6">
    <name type="scientific">Ruegeria arenilitoris</name>
    <dbReference type="NCBI Taxonomy" id="1173585"/>
    <lineage>
        <taxon>Bacteria</taxon>
        <taxon>Pseudomonadati</taxon>
        <taxon>Pseudomonadota</taxon>
        <taxon>Alphaproteobacteria</taxon>
        <taxon>Rhodobacterales</taxon>
        <taxon>Roseobacteraceae</taxon>
        <taxon>Ruegeria</taxon>
    </lineage>
</organism>
<feature type="chain" id="PRO_5012240882" evidence="3">
    <location>
        <begin position="22"/>
        <end position="429"/>
    </location>
</feature>
<evidence type="ECO:0000256" key="1">
    <source>
        <dbReference type="ARBA" id="ARBA00007261"/>
    </source>
</evidence>
<dbReference type="AlphaFoldDB" id="A0A238KPL8"/>
<proteinExistence type="inferred from homology"/>
<reference evidence="6" key="1">
    <citation type="submission" date="2017-05" db="EMBL/GenBank/DDBJ databases">
        <authorList>
            <person name="Rodrigo-Torres L."/>
            <person name="Arahal R. D."/>
            <person name="Lucena T."/>
        </authorList>
    </citation>
    <scope>NUCLEOTIDE SEQUENCE [LARGE SCALE GENOMIC DNA]</scope>
    <source>
        <strain evidence="6">CECT 8715</strain>
    </source>
</reference>
<dbReference type="GO" id="GO:0046872">
    <property type="term" value="F:metal ion binding"/>
    <property type="evidence" value="ECO:0007669"/>
    <property type="project" value="InterPro"/>
</dbReference>
<keyword evidence="3" id="KW-0732">Signal</keyword>
<keyword evidence="6" id="KW-1185">Reference proteome</keyword>
<comment type="similarity">
    <text evidence="1">Belongs to the peptidase M16 family.</text>
</comment>
<feature type="domain" description="Peptidase M16 C-terminal" evidence="4">
    <location>
        <begin position="180"/>
        <end position="356"/>
    </location>
</feature>
<dbReference type="Pfam" id="PF05193">
    <property type="entry name" value="Peptidase_M16_C"/>
    <property type="match status" value="1"/>
</dbReference>
<dbReference type="OrthoDB" id="9811314at2"/>
<dbReference type="InterPro" id="IPR050361">
    <property type="entry name" value="MPP/UQCRC_Complex"/>
</dbReference>
<dbReference type="GO" id="GO:0008237">
    <property type="term" value="F:metallopeptidase activity"/>
    <property type="evidence" value="ECO:0007669"/>
    <property type="project" value="UniProtKB-KW"/>
</dbReference>
<dbReference type="SUPFAM" id="SSF63411">
    <property type="entry name" value="LuxS/MPP-like metallohydrolase"/>
    <property type="match status" value="2"/>
</dbReference>
<dbReference type="Gene3D" id="3.30.830.10">
    <property type="entry name" value="Metalloenzyme, LuxS/M16 peptidase-like"/>
    <property type="match status" value="2"/>
</dbReference>
<dbReference type="PANTHER" id="PTHR11851:SF49">
    <property type="entry name" value="MITOCHONDRIAL-PROCESSING PEPTIDASE SUBUNIT ALPHA"/>
    <property type="match status" value="1"/>
</dbReference>
<evidence type="ECO:0000313" key="6">
    <source>
        <dbReference type="Proteomes" id="UP000202485"/>
    </source>
</evidence>
<sequence length="429" mass="47954">MRAAVFFLSIVFLGFSGSAQAQSVIPLAQKGGLHAAYVVPVNDFDRVDVQLIVLSGSYDDPDPSGTAHLTEHLAAFSADATILRKPRERDIYATTHNVATVYTNSGLPSEAEMLLRLSRAVLDTPSVSRQFAESEVAIVQRETLLRERQYPFRWLSRLALQNLYGTLRGRADNTVEDLPKLSLEKAYQFHKEHYVPSNVTLIVSGNIDPARAEELVARVFGDTEPSDAPNKPWLDHKPDPGKQSVVRLQSDRLQRDTVLFAKFVEFEDRSTSIDMQGAFFIASGILNERIAKVLRHEDTRILNHGVNWYFAKNADVELVIDLQLMPGFSVDEAKDLLTETLAGLLDEPISKYEIHEPRQKEVVWSQNMARRPSAFLWFLQNVAADGFPPISPSVFAETLSNTTDQEVIDFAKKVLQPSATSFVLAEKAD</sequence>
<evidence type="ECO:0000256" key="3">
    <source>
        <dbReference type="SAM" id="SignalP"/>
    </source>
</evidence>
<protein>
    <submittedName>
        <fullName evidence="5">Peptidase M16 inactive domain protein</fullName>
    </submittedName>
</protein>
<evidence type="ECO:0000313" key="5">
    <source>
        <dbReference type="EMBL" id="SMX44607.1"/>
    </source>
</evidence>
<dbReference type="Proteomes" id="UP000202485">
    <property type="component" value="Unassembled WGS sequence"/>
</dbReference>
<feature type="signal peptide" evidence="3">
    <location>
        <begin position="1"/>
        <end position="21"/>
    </location>
</feature>
<accession>A0A238KPL8</accession>
<dbReference type="EMBL" id="FXYG01000003">
    <property type="protein sequence ID" value="SMX44607.1"/>
    <property type="molecule type" value="Genomic_DNA"/>
</dbReference>
<evidence type="ECO:0000259" key="4">
    <source>
        <dbReference type="Pfam" id="PF05193"/>
    </source>
</evidence>
<keyword evidence="2" id="KW-0378">Hydrolase</keyword>
<dbReference type="InterPro" id="IPR011249">
    <property type="entry name" value="Metalloenz_LuxS/M16"/>
</dbReference>
<gene>
    <name evidence="5" type="ORF">RUA8715_02485</name>
</gene>
<dbReference type="PANTHER" id="PTHR11851">
    <property type="entry name" value="METALLOPROTEASE"/>
    <property type="match status" value="1"/>
</dbReference>
<dbReference type="InterPro" id="IPR007863">
    <property type="entry name" value="Peptidase_M16_C"/>
</dbReference>